<evidence type="ECO:0000256" key="1">
    <source>
        <dbReference type="SAM" id="Phobius"/>
    </source>
</evidence>
<dbReference type="Proteomes" id="UP000247781">
    <property type="component" value="Unassembled WGS sequence"/>
</dbReference>
<reference evidence="2 3" key="2">
    <citation type="submission" date="2018-06" db="EMBL/GenBank/DDBJ databases">
        <title>Sequencing of bacterial isolates from soil warming experiment in Harvard Forest, Massachusetts, USA.</title>
        <authorList>
            <person name="Deangelis K.PhD."/>
        </authorList>
    </citation>
    <scope>NUCLEOTIDE SEQUENCE [LARGE SCALE GENOMIC DNA]</scope>
    <source>
        <strain evidence="2 3">GAS496</strain>
    </source>
</reference>
<feature type="transmembrane region" description="Helical" evidence="1">
    <location>
        <begin position="61"/>
        <end position="80"/>
    </location>
</feature>
<accession>A0A318HNC8</accession>
<proteinExistence type="predicted"/>
<keyword evidence="1" id="KW-0812">Transmembrane</keyword>
<feature type="transmembrane region" description="Helical" evidence="1">
    <location>
        <begin position="18"/>
        <end position="41"/>
    </location>
</feature>
<dbReference type="AlphaFoldDB" id="A0A318HNC8"/>
<keyword evidence="3" id="KW-1185">Reference proteome</keyword>
<dbReference type="EMBL" id="QJJU01000017">
    <property type="protein sequence ID" value="PXX05544.1"/>
    <property type="molecule type" value="Genomic_DNA"/>
</dbReference>
<organism evidence="2 3">
    <name type="scientific">Mycolicibacterium moriokaense</name>
    <dbReference type="NCBI Taxonomy" id="39691"/>
    <lineage>
        <taxon>Bacteria</taxon>
        <taxon>Bacillati</taxon>
        <taxon>Actinomycetota</taxon>
        <taxon>Actinomycetes</taxon>
        <taxon>Mycobacteriales</taxon>
        <taxon>Mycobacteriaceae</taxon>
        <taxon>Mycolicibacterium</taxon>
    </lineage>
</organism>
<feature type="transmembrane region" description="Helical" evidence="1">
    <location>
        <begin position="148"/>
        <end position="165"/>
    </location>
</feature>
<evidence type="ECO:0008006" key="4">
    <source>
        <dbReference type="Google" id="ProtNLM"/>
    </source>
</evidence>
<feature type="transmembrane region" description="Helical" evidence="1">
    <location>
        <begin position="194"/>
        <end position="211"/>
    </location>
</feature>
<reference evidence="3" key="1">
    <citation type="submission" date="2018-05" db="EMBL/GenBank/DDBJ databases">
        <authorList>
            <person name="Deangelis K."/>
            <person name="Huntemann M."/>
            <person name="Clum A."/>
            <person name="Pillay M."/>
            <person name="Palaniappan K."/>
            <person name="Varghese N."/>
            <person name="Mikhailova N."/>
            <person name="Stamatis D."/>
            <person name="Reddy T."/>
            <person name="Daum C."/>
            <person name="Shapiro N."/>
            <person name="Ivanova N."/>
            <person name="Kyrpides N."/>
            <person name="Woyke T."/>
        </authorList>
    </citation>
    <scope>NUCLEOTIDE SEQUENCE [LARGE SCALE GENOMIC DNA]</scope>
    <source>
        <strain evidence="3">GAS496</strain>
    </source>
</reference>
<evidence type="ECO:0000313" key="2">
    <source>
        <dbReference type="EMBL" id="PXX05544.1"/>
    </source>
</evidence>
<keyword evidence="1" id="KW-1133">Transmembrane helix</keyword>
<sequence>MTEHPAERHLRRLSTPRAAAVAGVLFALLFGAVLVLVRTTLPEHAEYGTQWADTGRDKLKIAAVLMPFAGITFLWFIGVVRDGFGRFEDKFFTSVFLGSGLLFLAMTFSATAVGVALSSSHAFTQDAAAHAEVVAFGQILLLTLTKTYALRMAAVFMISLATIWLKTGLMPRWLVGVTYLVAVGLLLSSDISMWLTLAFPVWVLVVSLLLLNRAGVIDLDRDE</sequence>
<dbReference type="RefSeq" id="WP_235658485.1">
    <property type="nucleotide sequence ID" value="NZ_QJJU01000017.1"/>
</dbReference>
<comment type="caution">
    <text evidence="2">The sequence shown here is derived from an EMBL/GenBank/DDBJ whole genome shotgun (WGS) entry which is preliminary data.</text>
</comment>
<protein>
    <recommendedName>
        <fullName evidence="4">DUF4386 family protein</fullName>
    </recommendedName>
</protein>
<name>A0A318HNC8_9MYCO</name>
<keyword evidence="1" id="KW-0472">Membrane</keyword>
<gene>
    <name evidence="2" type="ORF">C8E89_11753</name>
</gene>
<feature type="transmembrane region" description="Helical" evidence="1">
    <location>
        <begin position="92"/>
        <end position="117"/>
    </location>
</feature>
<evidence type="ECO:0000313" key="3">
    <source>
        <dbReference type="Proteomes" id="UP000247781"/>
    </source>
</evidence>